<evidence type="ECO:0000256" key="5">
    <source>
        <dbReference type="ARBA" id="ARBA00022989"/>
    </source>
</evidence>
<evidence type="ECO:0000256" key="3">
    <source>
        <dbReference type="ARBA" id="ARBA00022475"/>
    </source>
</evidence>
<sequence length="151" mass="16168">MEGFKKFLLQGNLVQLAVAVVIGTVFANLITAFTEGFITPLLGIFGGAPEFGDASFTINGSVFNYGQFIDAVVSFLITAAILYFFVVLPMTKLLEKTAKAEEVTTRECPYCCSEIDKRAGRCSNCTSEVTPETVPEETVEGRAEGSSPSAS</sequence>
<dbReference type="Proteomes" id="UP000654947">
    <property type="component" value="Unassembled WGS sequence"/>
</dbReference>
<dbReference type="RefSeq" id="WP_193518275.1">
    <property type="nucleotide sequence ID" value="NZ_BMXL01000019.1"/>
</dbReference>
<proteinExistence type="predicted"/>
<feature type="transmembrane region" description="Helical" evidence="10">
    <location>
        <begin position="68"/>
        <end position="88"/>
    </location>
</feature>
<evidence type="ECO:0000256" key="10">
    <source>
        <dbReference type="SAM" id="Phobius"/>
    </source>
</evidence>
<dbReference type="AlphaFoldDB" id="A0A918XGI6"/>
<dbReference type="NCBIfam" id="TIGR00220">
    <property type="entry name" value="mscL"/>
    <property type="match status" value="1"/>
</dbReference>
<keyword evidence="7 10" id="KW-0472">Membrane</keyword>
<evidence type="ECO:0000313" key="12">
    <source>
        <dbReference type="Proteomes" id="UP000654947"/>
    </source>
</evidence>
<evidence type="ECO:0000256" key="2">
    <source>
        <dbReference type="ARBA" id="ARBA00022448"/>
    </source>
</evidence>
<organism evidence="11 12">
    <name type="scientific">Nocardiopsis kunsanensis</name>
    <dbReference type="NCBI Taxonomy" id="141693"/>
    <lineage>
        <taxon>Bacteria</taxon>
        <taxon>Bacillati</taxon>
        <taxon>Actinomycetota</taxon>
        <taxon>Actinomycetes</taxon>
        <taxon>Streptosporangiales</taxon>
        <taxon>Nocardiopsidaceae</taxon>
        <taxon>Nocardiopsis</taxon>
    </lineage>
</organism>
<evidence type="ECO:0000256" key="6">
    <source>
        <dbReference type="ARBA" id="ARBA00023065"/>
    </source>
</evidence>
<feature type="region of interest" description="Disordered" evidence="9">
    <location>
        <begin position="126"/>
        <end position="151"/>
    </location>
</feature>
<keyword evidence="8" id="KW-0407">Ion channel</keyword>
<keyword evidence="6" id="KW-0406">Ion transport</keyword>
<dbReference type="PANTHER" id="PTHR30266:SF2">
    <property type="entry name" value="LARGE-CONDUCTANCE MECHANOSENSITIVE CHANNEL"/>
    <property type="match status" value="1"/>
</dbReference>
<keyword evidence="4 10" id="KW-0812">Transmembrane</keyword>
<dbReference type="SUPFAM" id="SSF81330">
    <property type="entry name" value="Gated mechanosensitive channel"/>
    <property type="match status" value="1"/>
</dbReference>
<reference evidence="11 12" key="1">
    <citation type="journal article" date="2014" name="Int. J. Syst. Evol. Microbiol.">
        <title>Complete genome sequence of Corynebacterium casei LMG S-19264T (=DSM 44701T), isolated from a smear-ripened cheese.</title>
        <authorList>
            <consortium name="US DOE Joint Genome Institute (JGI-PGF)"/>
            <person name="Walter F."/>
            <person name="Albersmeier A."/>
            <person name="Kalinowski J."/>
            <person name="Ruckert C."/>
        </authorList>
    </citation>
    <scope>NUCLEOTIDE SEQUENCE [LARGE SCALE GENOMIC DNA]</scope>
    <source>
        <strain evidence="11 12">KCTC 19473</strain>
    </source>
</reference>
<accession>A0A918XGI6</accession>
<dbReference type="Pfam" id="PF01741">
    <property type="entry name" value="MscL"/>
    <property type="match status" value="1"/>
</dbReference>
<evidence type="ECO:0000256" key="8">
    <source>
        <dbReference type="ARBA" id="ARBA00023303"/>
    </source>
</evidence>
<dbReference type="Gene3D" id="1.10.1200.120">
    <property type="entry name" value="Large-conductance mechanosensitive channel, MscL, domain 1"/>
    <property type="match status" value="1"/>
</dbReference>
<feature type="transmembrane region" description="Helical" evidence="10">
    <location>
        <begin position="12"/>
        <end position="33"/>
    </location>
</feature>
<evidence type="ECO:0000256" key="7">
    <source>
        <dbReference type="ARBA" id="ARBA00023136"/>
    </source>
</evidence>
<dbReference type="GO" id="GO:0016020">
    <property type="term" value="C:membrane"/>
    <property type="evidence" value="ECO:0007669"/>
    <property type="project" value="UniProtKB-SubCell"/>
</dbReference>
<comment type="subcellular location">
    <subcellularLocation>
        <location evidence="1">Membrane</location>
        <topology evidence="1">Multi-pass membrane protein</topology>
    </subcellularLocation>
</comment>
<evidence type="ECO:0000256" key="1">
    <source>
        <dbReference type="ARBA" id="ARBA00004141"/>
    </source>
</evidence>
<comment type="caution">
    <text evidence="11">The sequence shown here is derived from an EMBL/GenBank/DDBJ whole genome shotgun (WGS) entry which is preliminary data.</text>
</comment>
<keyword evidence="2" id="KW-0813">Transport</keyword>
<evidence type="ECO:0000313" key="11">
    <source>
        <dbReference type="EMBL" id="GHD30988.1"/>
    </source>
</evidence>
<evidence type="ECO:0000256" key="9">
    <source>
        <dbReference type="SAM" id="MobiDB-lite"/>
    </source>
</evidence>
<dbReference type="InterPro" id="IPR036019">
    <property type="entry name" value="MscL_channel"/>
</dbReference>
<dbReference type="InterPro" id="IPR037673">
    <property type="entry name" value="MSC/AndL"/>
</dbReference>
<dbReference type="InterPro" id="IPR001185">
    <property type="entry name" value="MS_channel"/>
</dbReference>
<keyword evidence="3" id="KW-1003">Cell membrane</keyword>
<dbReference type="PANTHER" id="PTHR30266">
    <property type="entry name" value="MECHANOSENSITIVE CHANNEL MSCL"/>
    <property type="match status" value="1"/>
</dbReference>
<keyword evidence="5 10" id="KW-1133">Transmembrane helix</keyword>
<evidence type="ECO:0000256" key="4">
    <source>
        <dbReference type="ARBA" id="ARBA00022692"/>
    </source>
</evidence>
<keyword evidence="12" id="KW-1185">Reference proteome</keyword>
<dbReference type="EMBL" id="BMXL01000019">
    <property type="protein sequence ID" value="GHD30988.1"/>
    <property type="molecule type" value="Genomic_DNA"/>
</dbReference>
<gene>
    <name evidence="11" type="ORF">GCM10007147_33380</name>
</gene>
<name>A0A918XGI6_9ACTN</name>
<dbReference type="GO" id="GO:0008381">
    <property type="term" value="F:mechanosensitive monoatomic ion channel activity"/>
    <property type="evidence" value="ECO:0007669"/>
    <property type="project" value="InterPro"/>
</dbReference>
<protein>
    <submittedName>
        <fullName evidence="11">Large-conductance mechanosensitive channel</fullName>
    </submittedName>
</protein>